<feature type="compositionally biased region" description="Basic and acidic residues" evidence="1">
    <location>
        <begin position="50"/>
        <end position="73"/>
    </location>
</feature>
<gene>
    <name evidence="2" type="ORF">LMG27174_03386</name>
</gene>
<evidence type="ECO:0000313" key="3">
    <source>
        <dbReference type="Proteomes" id="UP000494205"/>
    </source>
</evidence>
<dbReference type="Pfam" id="PF11154">
    <property type="entry name" value="DUF2934"/>
    <property type="match status" value="1"/>
</dbReference>
<evidence type="ECO:0000313" key="2">
    <source>
        <dbReference type="EMBL" id="CAB3695362.1"/>
    </source>
</evidence>
<reference evidence="2 3" key="1">
    <citation type="submission" date="2020-04" db="EMBL/GenBank/DDBJ databases">
        <authorList>
            <person name="De Canck E."/>
        </authorList>
    </citation>
    <scope>NUCLEOTIDE SEQUENCE [LARGE SCALE GENOMIC DNA]</scope>
    <source>
        <strain evidence="2 3">LMG 27174</strain>
    </source>
</reference>
<evidence type="ECO:0008006" key="4">
    <source>
        <dbReference type="Google" id="ProtNLM"/>
    </source>
</evidence>
<dbReference type="AlphaFoldDB" id="A0A6J5B8A1"/>
<dbReference type="Proteomes" id="UP000494205">
    <property type="component" value="Unassembled WGS sequence"/>
</dbReference>
<organism evidence="2 3">
    <name type="scientific">Paraburkholderia rhynchosiae</name>
    <dbReference type="NCBI Taxonomy" id="487049"/>
    <lineage>
        <taxon>Bacteria</taxon>
        <taxon>Pseudomonadati</taxon>
        <taxon>Pseudomonadota</taxon>
        <taxon>Betaproteobacteria</taxon>
        <taxon>Burkholderiales</taxon>
        <taxon>Burkholderiaceae</taxon>
        <taxon>Paraburkholderia</taxon>
    </lineage>
</organism>
<dbReference type="InterPro" id="IPR021327">
    <property type="entry name" value="DUF2934"/>
</dbReference>
<accession>A0A6J5B8A1</accession>
<sequence>MAARIRFGDARGLCHAGIRKTLTMGDQMEQEQTSQEDQIRMRAYYLWEHAPEPKGTPDEYWDQARSEIEKEAPPVESGPIAEEPKK</sequence>
<protein>
    <recommendedName>
        <fullName evidence="4">DUF2934 domain-containing protein</fullName>
    </recommendedName>
</protein>
<feature type="region of interest" description="Disordered" evidence="1">
    <location>
        <begin position="50"/>
        <end position="86"/>
    </location>
</feature>
<proteinExistence type="predicted"/>
<dbReference type="EMBL" id="CADIJZ010000011">
    <property type="protein sequence ID" value="CAB3695362.1"/>
    <property type="molecule type" value="Genomic_DNA"/>
</dbReference>
<name>A0A6J5B8A1_9BURK</name>
<evidence type="ECO:0000256" key="1">
    <source>
        <dbReference type="SAM" id="MobiDB-lite"/>
    </source>
</evidence>